<dbReference type="EnsemblPlants" id="OPUNC10G14650.1">
    <property type="protein sequence ID" value="OPUNC10G14650.1"/>
    <property type="gene ID" value="OPUNC10G14650"/>
</dbReference>
<dbReference type="Gramene" id="OPUNC10G14650.1">
    <property type="protein sequence ID" value="OPUNC10G14650.1"/>
    <property type="gene ID" value="OPUNC10G14650"/>
</dbReference>
<reference evidence="2" key="2">
    <citation type="submission" date="2018-05" db="EMBL/GenBank/DDBJ databases">
        <title>OpunRS2 (Oryza punctata Reference Sequence Version 2).</title>
        <authorList>
            <person name="Zhang J."/>
            <person name="Kudrna D."/>
            <person name="Lee S."/>
            <person name="Talag J."/>
            <person name="Welchert J."/>
            <person name="Wing R.A."/>
        </authorList>
    </citation>
    <scope>NUCLEOTIDE SEQUENCE [LARGE SCALE GENOMIC DNA]</scope>
</reference>
<sequence length="73" mass="8095">QQTAGKSRGLEEHSFIRPLPKKSPPIRVPVSVLPRRRRFYAETAGRQAAATEASPFSILTHRSKVQEILSDAA</sequence>
<name>A0A0E0M9W6_ORYPU</name>
<evidence type="ECO:0000313" key="2">
    <source>
        <dbReference type="EnsemblPlants" id="OPUNC10G14650.1"/>
    </source>
</evidence>
<evidence type="ECO:0000313" key="3">
    <source>
        <dbReference type="Proteomes" id="UP000026962"/>
    </source>
</evidence>
<accession>A0A0E0M9W6</accession>
<organism evidence="2">
    <name type="scientific">Oryza punctata</name>
    <name type="common">Red rice</name>
    <dbReference type="NCBI Taxonomy" id="4537"/>
    <lineage>
        <taxon>Eukaryota</taxon>
        <taxon>Viridiplantae</taxon>
        <taxon>Streptophyta</taxon>
        <taxon>Embryophyta</taxon>
        <taxon>Tracheophyta</taxon>
        <taxon>Spermatophyta</taxon>
        <taxon>Magnoliopsida</taxon>
        <taxon>Liliopsida</taxon>
        <taxon>Poales</taxon>
        <taxon>Poaceae</taxon>
        <taxon>BOP clade</taxon>
        <taxon>Oryzoideae</taxon>
        <taxon>Oryzeae</taxon>
        <taxon>Oryzinae</taxon>
        <taxon>Oryza</taxon>
    </lineage>
</organism>
<protein>
    <submittedName>
        <fullName evidence="2">Uncharacterized protein</fullName>
    </submittedName>
</protein>
<dbReference type="AlphaFoldDB" id="A0A0E0M9W6"/>
<proteinExistence type="predicted"/>
<reference evidence="2" key="1">
    <citation type="submission" date="2015-04" db="UniProtKB">
        <authorList>
            <consortium name="EnsemblPlants"/>
        </authorList>
    </citation>
    <scope>IDENTIFICATION</scope>
</reference>
<feature type="region of interest" description="Disordered" evidence="1">
    <location>
        <begin position="1"/>
        <end position="27"/>
    </location>
</feature>
<dbReference type="Proteomes" id="UP000026962">
    <property type="component" value="Chromosome 10"/>
</dbReference>
<dbReference type="HOGENOM" id="CLU_2712245_0_0_1"/>
<keyword evidence="3" id="KW-1185">Reference proteome</keyword>
<evidence type="ECO:0000256" key="1">
    <source>
        <dbReference type="SAM" id="MobiDB-lite"/>
    </source>
</evidence>